<dbReference type="InParanoid" id="A0A7M7JSN2"/>
<accession>A0A7M7JSN2</accession>
<organism evidence="3 4">
    <name type="scientific">Varroa destructor</name>
    <name type="common">Honeybee mite</name>
    <dbReference type="NCBI Taxonomy" id="109461"/>
    <lineage>
        <taxon>Eukaryota</taxon>
        <taxon>Metazoa</taxon>
        <taxon>Ecdysozoa</taxon>
        <taxon>Arthropoda</taxon>
        <taxon>Chelicerata</taxon>
        <taxon>Arachnida</taxon>
        <taxon>Acari</taxon>
        <taxon>Parasitiformes</taxon>
        <taxon>Mesostigmata</taxon>
        <taxon>Gamasina</taxon>
        <taxon>Dermanyssoidea</taxon>
        <taxon>Varroidae</taxon>
        <taxon>Varroa</taxon>
    </lineage>
</organism>
<dbReference type="GeneID" id="111248368"/>
<feature type="compositionally biased region" description="Polar residues" evidence="1">
    <location>
        <begin position="497"/>
        <end position="510"/>
    </location>
</feature>
<keyword evidence="2" id="KW-1133">Transmembrane helix</keyword>
<keyword evidence="4" id="KW-1185">Reference proteome</keyword>
<evidence type="ECO:0000256" key="1">
    <source>
        <dbReference type="SAM" id="MobiDB-lite"/>
    </source>
</evidence>
<evidence type="ECO:0000256" key="2">
    <source>
        <dbReference type="SAM" id="Phobius"/>
    </source>
</evidence>
<proteinExistence type="predicted"/>
<feature type="transmembrane region" description="Helical" evidence="2">
    <location>
        <begin position="47"/>
        <end position="64"/>
    </location>
</feature>
<evidence type="ECO:0000313" key="4">
    <source>
        <dbReference type="Proteomes" id="UP000594260"/>
    </source>
</evidence>
<keyword evidence="2" id="KW-0812">Transmembrane</keyword>
<dbReference type="RefSeq" id="XP_022656309.1">
    <property type="nucleotide sequence ID" value="XM_022800574.1"/>
</dbReference>
<dbReference type="KEGG" id="vde:111248368"/>
<protein>
    <submittedName>
        <fullName evidence="3">Uncharacterized protein</fullName>
    </submittedName>
</protein>
<sequence>MTTIVMVTKWTRTEDKGQLRAISRSVGNAIDALSGLKMLLLRVPTRSTYWVTLVLLVAIAVYLQSGQADVSHIQHKIRLKKLAKLALAAKFITHTIIPIPIPLPIIKRHKHKQEQYKATELEAVPWKGDWNYGEGRGGPGGWELGDAGVVGGWEGRQIRAEWNHGGFGRWSPYIDGHLKKVEIKEAAPFQAGHAGGHKVTVKQIVHNAGGNNWITDGGHMASVGYDSYNPRQIEVQEEILPALKVAGFVKGSDGELTKVVENDAQTNDGWAGFQGSWPSQGREVSGARLQIHGWRSKMKSEELKTTQTAEVLETKEVGYAKIMHASPFDVESAKLGGFDVSDVPVQAMRAPPVKTSAEIMPWPTKVVSSHMETDYANNKAYSSSDHEATDDTHLEAAVDHLNLGDAHILSLRNHLNTEPSDLHRNYGIHQNLHPTEVAHHKSSAHNENSYNEAFIKDDEKGHQDGDDSHLHIGFIAGIPYTEPKTLHRPQATGHGVTMQTNDWNPTALSQDSKRQISIEHDNNKNDYRKDTEDEGKQEDAEKWLDAH</sequence>
<keyword evidence="2" id="KW-0472">Membrane</keyword>
<dbReference type="OrthoDB" id="10669951at2759"/>
<dbReference type="Proteomes" id="UP000594260">
    <property type="component" value="Unplaced"/>
</dbReference>
<feature type="compositionally biased region" description="Basic and acidic residues" evidence="1">
    <location>
        <begin position="537"/>
        <end position="547"/>
    </location>
</feature>
<dbReference type="EnsemblMetazoa" id="XM_022800574">
    <property type="protein sequence ID" value="XP_022656309"/>
    <property type="gene ID" value="LOC111248368"/>
</dbReference>
<name>A0A7M7JSN2_VARDE</name>
<reference evidence="3" key="1">
    <citation type="submission" date="2021-01" db="UniProtKB">
        <authorList>
            <consortium name="EnsemblMetazoa"/>
        </authorList>
    </citation>
    <scope>IDENTIFICATION</scope>
</reference>
<dbReference type="AlphaFoldDB" id="A0A7M7JSN2"/>
<feature type="compositionally biased region" description="Basic and acidic residues" evidence="1">
    <location>
        <begin position="511"/>
        <end position="531"/>
    </location>
</feature>
<evidence type="ECO:0000313" key="3">
    <source>
        <dbReference type="EnsemblMetazoa" id="XP_022656309"/>
    </source>
</evidence>
<feature type="region of interest" description="Disordered" evidence="1">
    <location>
        <begin position="484"/>
        <end position="547"/>
    </location>
</feature>